<keyword evidence="1" id="KW-0812">Transmembrane</keyword>
<evidence type="ECO:0000313" key="2">
    <source>
        <dbReference type="EMBL" id="CAE0133719.1"/>
    </source>
</evidence>
<feature type="transmembrane region" description="Helical" evidence="1">
    <location>
        <begin position="118"/>
        <end position="138"/>
    </location>
</feature>
<proteinExistence type="predicted"/>
<protein>
    <submittedName>
        <fullName evidence="2">Uncharacterized protein</fullName>
    </submittedName>
</protein>
<organism evidence="2">
    <name type="scientific">Haptolina ericina</name>
    <dbReference type="NCBI Taxonomy" id="156174"/>
    <lineage>
        <taxon>Eukaryota</taxon>
        <taxon>Haptista</taxon>
        <taxon>Haptophyta</taxon>
        <taxon>Prymnesiophyceae</taxon>
        <taxon>Prymnesiales</taxon>
        <taxon>Prymnesiaceae</taxon>
        <taxon>Haptolina</taxon>
    </lineage>
</organism>
<keyword evidence="1" id="KW-1133">Transmembrane helix</keyword>
<evidence type="ECO:0000256" key="1">
    <source>
        <dbReference type="SAM" id="Phobius"/>
    </source>
</evidence>
<gene>
    <name evidence="2" type="ORF">HERI1096_LOCUS29826</name>
</gene>
<dbReference type="EMBL" id="HBHX01054124">
    <property type="protein sequence ID" value="CAE0133719.1"/>
    <property type="molecule type" value="Transcribed_RNA"/>
</dbReference>
<keyword evidence="1" id="KW-0472">Membrane</keyword>
<sequence length="194" mass="20329">MTMVGSVGAFAPARLLAPAGHRSIVMQMDPPKIPDLGLKGKLEDIGLPKKLAELPEPVQPWVKVYSGQGELFIGDALGLLLASGCNPFAAFPFFLAYFAAAQPLGAYSDDATADYRALLHNLGPALAAGTAGGVLLSAPFGSGFTPFLLLDLIGKFIVTAICLGLPRGYRTWVSTGKLPEAQSFDIDALLTPKD</sequence>
<feature type="transmembrane region" description="Helical" evidence="1">
    <location>
        <begin position="144"/>
        <end position="165"/>
    </location>
</feature>
<name>A0A7S3BHR7_9EUKA</name>
<feature type="transmembrane region" description="Helical" evidence="1">
    <location>
        <begin position="76"/>
        <end position="98"/>
    </location>
</feature>
<accession>A0A7S3BHR7</accession>
<dbReference type="AlphaFoldDB" id="A0A7S3BHR7"/>
<reference evidence="2" key="1">
    <citation type="submission" date="2021-01" db="EMBL/GenBank/DDBJ databases">
        <authorList>
            <person name="Corre E."/>
            <person name="Pelletier E."/>
            <person name="Niang G."/>
            <person name="Scheremetjew M."/>
            <person name="Finn R."/>
            <person name="Kale V."/>
            <person name="Holt S."/>
            <person name="Cochrane G."/>
            <person name="Meng A."/>
            <person name="Brown T."/>
            <person name="Cohen L."/>
        </authorList>
    </citation>
    <scope>NUCLEOTIDE SEQUENCE</scope>
    <source>
        <strain evidence="2">CCMP281</strain>
    </source>
</reference>